<dbReference type="InterPro" id="IPR036388">
    <property type="entry name" value="WH-like_DNA-bd_sf"/>
</dbReference>
<dbReference type="InterPro" id="IPR000847">
    <property type="entry name" value="LysR_HTH_N"/>
</dbReference>
<dbReference type="RefSeq" id="WP_304996132.1">
    <property type="nucleotide sequence ID" value="NZ_CP101717.1"/>
</dbReference>
<dbReference type="InterPro" id="IPR036390">
    <property type="entry name" value="WH_DNA-bd_sf"/>
</dbReference>
<dbReference type="GO" id="GO:0003700">
    <property type="term" value="F:DNA-binding transcription factor activity"/>
    <property type="evidence" value="ECO:0007669"/>
    <property type="project" value="InterPro"/>
</dbReference>
<evidence type="ECO:0000256" key="3">
    <source>
        <dbReference type="ARBA" id="ARBA00023125"/>
    </source>
</evidence>
<evidence type="ECO:0000259" key="5">
    <source>
        <dbReference type="PROSITE" id="PS50931"/>
    </source>
</evidence>
<keyword evidence="3" id="KW-0238">DNA-binding</keyword>
<dbReference type="PANTHER" id="PTHR30126">
    <property type="entry name" value="HTH-TYPE TRANSCRIPTIONAL REGULATOR"/>
    <property type="match status" value="1"/>
</dbReference>
<dbReference type="Gene3D" id="3.40.190.290">
    <property type="match status" value="1"/>
</dbReference>
<dbReference type="Gene3D" id="1.10.10.10">
    <property type="entry name" value="Winged helix-like DNA-binding domain superfamily/Winged helix DNA-binding domain"/>
    <property type="match status" value="1"/>
</dbReference>
<sequence>MAHNPITIDLIKTLDAIDRHGSFAAAAEHLHKVPSALTYTLQKCEKDLDIILFDRSGHRAEWTESARHILKEGRHILTSLDNLAHSSQRLADGWTTQYSLALDHVLDFSQVVPLLSQAQQDIPWVPIHIQQGTLSGTWELLINHQVDLVLAPNLSKPNAAGIQTQVIGNMQMVLAVARNHPLAAGEHALTEDDMADYPVVTVKDTARQIAPLTAGIRKRKREVMVPDMGTKITAQKQGLGIGFLPLHRIQKEVLSGELVVKELVDQPDVSDIQIVAGWRQGDSDKTHQWVMQHLHLVQISGLPT</sequence>
<evidence type="ECO:0000256" key="2">
    <source>
        <dbReference type="ARBA" id="ARBA00023015"/>
    </source>
</evidence>
<keyword evidence="4" id="KW-0804">Transcription</keyword>
<keyword evidence="2" id="KW-0805">Transcription regulation</keyword>
<dbReference type="GO" id="GO:0000976">
    <property type="term" value="F:transcription cis-regulatory region binding"/>
    <property type="evidence" value="ECO:0007669"/>
    <property type="project" value="TreeGrafter"/>
</dbReference>
<dbReference type="Pfam" id="PF00126">
    <property type="entry name" value="HTH_1"/>
    <property type="match status" value="1"/>
</dbReference>
<dbReference type="Pfam" id="PF03466">
    <property type="entry name" value="LysR_substrate"/>
    <property type="match status" value="1"/>
</dbReference>
<proteinExistence type="inferred from homology"/>
<dbReference type="SUPFAM" id="SSF46785">
    <property type="entry name" value="Winged helix' DNA-binding domain"/>
    <property type="match status" value="1"/>
</dbReference>
<evidence type="ECO:0000313" key="6">
    <source>
        <dbReference type="EMBL" id="WLD58846.1"/>
    </source>
</evidence>
<organism evidence="6">
    <name type="scientific">Salinispirillum sp. LH 10-3-1</name>
    <dbReference type="NCBI Taxonomy" id="2952525"/>
    <lineage>
        <taxon>Bacteria</taxon>
        <taxon>Pseudomonadati</taxon>
        <taxon>Pseudomonadota</taxon>
        <taxon>Gammaproteobacteria</taxon>
        <taxon>Oceanospirillales</taxon>
        <taxon>Saccharospirillaceae</taxon>
        <taxon>Salinispirillum</taxon>
    </lineage>
</organism>
<protein>
    <submittedName>
        <fullName evidence="6">LysR substrate-binding domain-containing protein</fullName>
    </submittedName>
</protein>
<evidence type="ECO:0000256" key="4">
    <source>
        <dbReference type="ARBA" id="ARBA00023163"/>
    </source>
</evidence>
<name>A0AB38YIE1_9GAMM</name>
<dbReference type="PROSITE" id="PS50931">
    <property type="entry name" value="HTH_LYSR"/>
    <property type="match status" value="1"/>
</dbReference>
<reference evidence="6" key="1">
    <citation type="submission" date="2022-07" db="EMBL/GenBank/DDBJ databases">
        <title>Complete genome sequence of Salinispirillum sp. LH10-3-1 capable of multiple carbohydrate inversion isolated from a soda lake.</title>
        <authorList>
            <person name="Liu J."/>
            <person name="Zhai Y."/>
            <person name="Zhang H."/>
            <person name="Yang H."/>
            <person name="Qu J."/>
            <person name="Li J."/>
        </authorList>
    </citation>
    <scope>NUCLEOTIDE SEQUENCE</scope>
    <source>
        <strain evidence="6">LH 10-3-1</strain>
    </source>
</reference>
<comment type="similarity">
    <text evidence="1">Belongs to the LysR transcriptional regulatory family.</text>
</comment>
<dbReference type="AlphaFoldDB" id="A0AB38YIE1"/>
<evidence type="ECO:0000256" key="1">
    <source>
        <dbReference type="ARBA" id="ARBA00009437"/>
    </source>
</evidence>
<dbReference type="InterPro" id="IPR005119">
    <property type="entry name" value="LysR_subst-bd"/>
</dbReference>
<gene>
    <name evidence="6" type="ORF">NFC81_03380</name>
</gene>
<accession>A0AB38YIE1</accession>
<dbReference type="SUPFAM" id="SSF53850">
    <property type="entry name" value="Periplasmic binding protein-like II"/>
    <property type="match status" value="1"/>
</dbReference>
<dbReference type="EMBL" id="CP101717">
    <property type="protein sequence ID" value="WLD58846.1"/>
    <property type="molecule type" value="Genomic_DNA"/>
</dbReference>
<feature type="domain" description="HTH lysR-type" evidence="5">
    <location>
        <begin position="6"/>
        <end position="63"/>
    </location>
</feature>
<dbReference type="PANTHER" id="PTHR30126:SF91">
    <property type="entry name" value="LYSR FAMILY TRANSCRIPTIONAL REGULATOR"/>
    <property type="match status" value="1"/>
</dbReference>